<comment type="caution">
    <text evidence="2">The sequence shown here is derived from an EMBL/GenBank/DDBJ whole genome shotgun (WGS) entry which is preliminary data.</text>
</comment>
<evidence type="ECO:0000256" key="1">
    <source>
        <dbReference type="SAM" id="MobiDB-lite"/>
    </source>
</evidence>
<dbReference type="EMBL" id="JAHHHD010000028">
    <property type="protein sequence ID" value="MBW4660931.1"/>
    <property type="molecule type" value="Genomic_DNA"/>
</dbReference>
<protein>
    <submittedName>
        <fullName evidence="2">Uncharacterized protein</fullName>
    </submittedName>
</protein>
<dbReference type="AlphaFoldDB" id="A0A951QFG5"/>
<feature type="region of interest" description="Disordered" evidence="1">
    <location>
        <begin position="210"/>
        <end position="245"/>
    </location>
</feature>
<proteinExistence type="predicted"/>
<gene>
    <name evidence="2" type="ORF">KME15_19830</name>
</gene>
<reference evidence="2" key="1">
    <citation type="submission" date="2021-05" db="EMBL/GenBank/DDBJ databases">
        <authorList>
            <person name="Pietrasiak N."/>
            <person name="Ward R."/>
            <person name="Stajich J.E."/>
            <person name="Kurbessoian T."/>
        </authorList>
    </citation>
    <scope>NUCLEOTIDE SEQUENCE</scope>
    <source>
        <strain evidence="2">UHER 2000/2452</strain>
    </source>
</reference>
<name>A0A951QFG5_9CYAN</name>
<evidence type="ECO:0000313" key="3">
    <source>
        <dbReference type="Proteomes" id="UP000757435"/>
    </source>
</evidence>
<dbReference type="Proteomes" id="UP000757435">
    <property type="component" value="Unassembled WGS sequence"/>
</dbReference>
<organism evidence="2 3">
    <name type="scientific">Drouetiella hepatica Uher 2000/2452</name>
    <dbReference type="NCBI Taxonomy" id="904376"/>
    <lineage>
        <taxon>Bacteria</taxon>
        <taxon>Bacillati</taxon>
        <taxon>Cyanobacteriota</taxon>
        <taxon>Cyanophyceae</taxon>
        <taxon>Oculatellales</taxon>
        <taxon>Oculatellaceae</taxon>
        <taxon>Drouetiella</taxon>
    </lineage>
</organism>
<evidence type="ECO:0000313" key="2">
    <source>
        <dbReference type="EMBL" id="MBW4660931.1"/>
    </source>
</evidence>
<sequence length="271" mass="29145">MFTPEQEKFLNNLLAENSKLVADQFNNALSGLAKRLTVDEIPKAINAQLSPISDQLKGLSKDELGGVVKAQFDALLEELAKQGEDSPIAPVANQESGAIAALQKQLDDMGKMLDSTRKIAETERKTREKLSEEARLQGLDDTVLDSLRGKVKPGTERELLTLIKSAGLLVENKEANRFEVELPDEFGLPTRKPAVEAIGNIVTQRWAHYQDSRPGTGTGAAPSAGQSGGGSTQLKHFRNQGNGLTLDDATLEEAASSGKLDELIKELASAS</sequence>
<accession>A0A951QFG5</accession>
<reference evidence="2" key="2">
    <citation type="journal article" date="2022" name="Microbiol. Resour. Announc.">
        <title>Metagenome Sequencing to Explore Phylogenomics of Terrestrial Cyanobacteria.</title>
        <authorList>
            <person name="Ward R.D."/>
            <person name="Stajich J.E."/>
            <person name="Johansen J.R."/>
            <person name="Huntemann M."/>
            <person name="Clum A."/>
            <person name="Foster B."/>
            <person name="Foster B."/>
            <person name="Roux S."/>
            <person name="Palaniappan K."/>
            <person name="Varghese N."/>
            <person name="Mukherjee S."/>
            <person name="Reddy T.B.K."/>
            <person name="Daum C."/>
            <person name="Copeland A."/>
            <person name="Chen I.A."/>
            <person name="Ivanova N.N."/>
            <person name="Kyrpides N.C."/>
            <person name="Shapiro N."/>
            <person name="Eloe-Fadrosh E.A."/>
            <person name="Pietrasiak N."/>
        </authorList>
    </citation>
    <scope>NUCLEOTIDE SEQUENCE</scope>
    <source>
        <strain evidence="2">UHER 2000/2452</strain>
    </source>
</reference>